<proteinExistence type="predicted"/>
<evidence type="ECO:0000256" key="1">
    <source>
        <dbReference type="SAM" id="Phobius"/>
    </source>
</evidence>
<gene>
    <name evidence="2" type="ORF">ATO7_13648</name>
</gene>
<dbReference type="RefSeq" id="WP_146680359.1">
    <property type="nucleotide sequence ID" value="NZ_AQQV01000003.1"/>
</dbReference>
<keyword evidence="1" id="KW-0472">Membrane</keyword>
<dbReference type="EMBL" id="AQQV01000003">
    <property type="protein sequence ID" value="ORE86345.1"/>
    <property type="molecule type" value="Genomic_DNA"/>
</dbReference>
<protein>
    <submittedName>
        <fullName evidence="2">Uncharacterized protein</fullName>
    </submittedName>
</protein>
<dbReference type="AlphaFoldDB" id="A0A1Y1SDF6"/>
<dbReference type="Proteomes" id="UP000192342">
    <property type="component" value="Unassembled WGS sequence"/>
</dbReference>
<keyword evidence="1" id="KW-0812">Transmembrane</keyword>
<evidence type="ECO:0000313" key="2">
    <source>
        <dbReference type="EMBL" id="ORE86345.1"/>
    </source>
</evidence>
<reference evidence="2 3" key="1">
    <citation type="submission" date="2013-04" db="EMBL/GenBank/DDBJ databases">
        <title>Oceanococcus atlanticus 22II-S10r2 Genome Sequencing.</title>
        <authorList>
            <person name="Lai Q."/>
            <person name="Li G."/>
            <person name="Shao Z."/>
        </authorList>
    </citation>
    <scope>NUCLEOTIDE SEQUENCE [LARGE SCALE GENOMIC DNA]</scope>
    <source>
        <strain evidence="2 3">22II-S10r2</strain>
    </source>
</reference>
<keyword evidence="1" id="KW-1133">Transmembrane helix</keyword>
<comment type="caution">
    <text evidence="2">The sequence shown here is derived from an EMBL/GenBank/DDBJ whole genome shotgun (WGS) entry which is preliminary data.</text>
</comment>
<feature type="transmembrane region" description="Helical" evidence="1">
    <location>
        <begin position="7"/>
        <end position="26"/>
    </location>
</feature>
<sequence>MKSLRQLLWGLLLTAVAVDITMLLYGVAGSLEYLPNQEQEAKAREVAISVLFLSLAVTGMLATALYWLRKKCPAASSEQG</sequence>
<feature type="transmembrane region" description="Helical" evidence="1">
    <location>
        <begin position="46"/>
        <end position="68"/>
    </location>
</feature>
<keyword evidence="3" id="KW-1185">Reference proteome</keyword>
<organism evidence="2 3">
    <name type="scientific">Oceanococcus atlanticus</name>
    <dbReference type="NCBI Taxonomy" id="1317117"/>
    <lineage>
        <taxon>Bacteria</taxon>
        <taxon>Pseudomonadati</taxon>
        <taxon>Pseudomonadota</taxon>
        <taxon>Gammaproteobacteria</taxon>
        <taxon>Chromatiales</taxon>
        <taxon>Oceanococcaceae</taxon>
        <taxon>Oceanococcus</taxon>
    </lineage>
</organism>
<name>A0A1Y1SDF6_9GAMM</name>
<accession>A0A1Y1SDF6</accession>
<evidence type="ECO:0000313" key="3">
    <source>
        <dbReference type="Proteomes" id="UP000192342"/>
    </source>
</evidence>